<dbReference type="PROSITE" id="PS00687">
    <property type="entry name" value="ALDEHYDE_DEHYDR_GLU"/>
    <property type="match status" value="1"/>
</dbReference>
<dbReference type="FunFam" id="3.40.605.10:FF:000007">
    <property type="entry name" value="NAD/NADP-dependent betaine aldehyde dehydrogenase"/>
    <property type="match status" value="1"/>
</dbReference>
<evidence type="ECO:0000313" key="7">
    <source>
        <dbReference type="EMBL" id="EST09296.1"/>
    </source>
</evidence>
<dbReference type="PANTHER" id="PTHR43353">
    <property type="entry name" value="SUCCINATE-SEMIALDEHYDE DEHYDROGENASE, MITOCHONDRIAL"/>
    <property type="match status" value="1"/>
</dbReference>
<reference evidence="8" key="1">
    <citation type="journal article" date="2013" name="Genome Announc.">
        <title>Draft genome sequence of Pseudozyma brasiliensis sp. nov. strain GHG001, a high producer of endo-1,4-xylanase isolated from an insect pest of sugarcane.</title>
        <authorList>
            <person name="Oliveira J.V.D.C."/>
            <person name="dos Santos R.A.C."/>
            <person name="Borges T.A."/>
            <person name="Riano-Pachon D.M."/>
            <person name="Goldman G.H."/>
        </authorList>
    </citation>
    <scope>NUCLEOTIDE SEQUENCE [LARGE SCALE GENOMIC DNA]</scope>
    <source>
        <strain evidence="8">GHG001</strain>
    </source>
</reference>
<feature type="domain" description="Aldehyde dehydrogenase" evidence="6">
    <location>
        <begin position="36"/>
        <end position="500"/>
    </location>
</feature>
<dbReference type="PROSITE" id="PS00070">
    <property type="entry name" value="ALDEHYDE_DEHYDR_CYS"/>
    <property type="match status" value="1"/>
</dbReference>
<dbReference type="GeneID" id="27416779"/>
<evidence type="ECO:0000256" key="5">
    <source>
        <dbReference type="RuleBase" id="RU003345"/>
    </source>
</evidence>
<evidence type="ECO:0000259" key="6">
    <source>
        <dbReference type="Pfam" id="PF00171"/>
    </source>
</evidence>
<dbReference type="CDD" id="cd07103">
    <property type="entry name" value="ALDH_F5_SSADH_GabD"/>
    <property type="match status" value="1"/>
</dbReference>
<keyword evidence="3 5" id="KW-0560">Oxidoreductase</keyword>
<dbReference type="Pfam" id="PF00171">
    <property type="entry name" value="Aldedh"/>
    <property type="match status" value="1"/>
</dbReference>
<dbReference type="InterPro" id="IPR050740">
    <property type="entry name" value="Aldehyde_DH_Superfamily"/>
</dbReference>
<dbReference type="InterPro" id="IPR015590">
    <property type="entry name" value="Aldehyde_DH_dom"/>
</dbReference>
<gene>
    <name evidence="7" type="ORF">PSEUBRA_SCAF11g01086</name>
</gene>
<feature type="active site" evidence="4">
    <location>
        <position position="273"/>
    </location>
</feature>
<dbReference type="InterPro" id="IPR016163">
    <property type="entry name" value="Ald_DH_C"/>
</dbReference>
<comment type="pathway">
    <text evidence="1">Amino-acid degradation; 4-aminobutanoate degradation.</text>
</comment>
<evidence type="ECO:0000256" key="4">
    <source>
        <dbReference type="PROSITE-ProRule" id="PRU10007"/>
    </source>
</evidence>
<evidence type="ECO:0000313" key="8">
    <source>
        <dbReference type="Proteomes" id="UP000019377"/>
    </source>
</evidence>
<dbReference type="Gene3D" id="3.40.309.10">
    <property type="entry name" value="Aldehyde Dehydrogenase, Chain A, domain 2"/>
    <property type="match status" value="1"/>
</dbReference>
<dbReference type="Gene3D" id="3.40.605.10">
    <property type="entry name" value="Aldehyde Dehydrogenase, Chain A, domain 1"/>
    <property type="match status" value="1"/>
</dbReference>
<dbReference type="OMA" id="PWNGPFF"/>
<dbReference type="EMBL" id="KI545853">
    <property type="protein sequence ID" value="EST09296.1"/>
    <property type="molecule type" value="Genomic_DNA"/>
</dbReference>
<dbReference type="GO" id="GO:0004777">
    <property type="term" value="F:succinate-semialdehyde dehydrogenase (NAD+) activity"/>
    <property type="evidence" value="ECO:0007669"/>
    <property type="project" value="TreeGrafter"/>
</dbReference>
<evidence type="ECO:0000256" key="3">
    <source>
        <dbReference type="ARBA" id="ARBA00023002"/>
    </source>
</evidence>
<accession>V5EFL6</accession>
<dbReference type="HOGENOM" id="CLU_005391_5_3_1"/>
<dbReference type="GO" id="GO:0009450">
    <property type="term" value="P:gamma-aminobutyric acid catabolic process"/>
    <property type="evidence" value="ECO:0007669"/>
    <property type="project" value="TreeGrafter"/>
</dbReference>
<protein>
    <submittedName>
        <fullName evidence="7">Aldehyde dehydrogenase</fullName>
    </submittedName>
</protein>
<dbReference type="PANTHER" id="PTHR43353:SF10">
    <property type="entry name" value="SUCCINATE-SEMIALDEHYDE DEHYDROGENASE (NADP+)"/>
    <property type="match status" value="1"/>
</dbReference>
<organism evidence="7 8">
    <name type="scientific">Kalmanozyma brasiliensis (strain GHG001)</name>
    <name type="common">Yeast</name>
    <name type="synonym">Pseudozyma brasiliensis</name>
    <dbReference type="NCBI Taxonomy" id="1365824"/>
    <lineage>
        <taxon>Eukaryota</taxon>
        <taxon>Fungi</taxon>
        <taxon>Dikarya</taxon>
        <taxon>Basidiomycota</taxon>
        <taxon>Ustilaginomycotina</taxon>
        <taxon>Ustilaginomycetes</taxon>
        <taxon>Ustilaginales</taxon>
        <taxon>Ustilaginaceae</taxon>
        <taxon>Kalmanozyma</taxon>
    </lineage>
</organism>
<dbReference type="FunFam" id="3.40.309.10:FF:000004">
    <property type="entry name" value="Succinate-semialdehyde dehydrogenase I"/>
    <property type="match status" value="1"/>
</dbReference>
<evidence type="ECO:0000256" key="2">
    <source>
        <dbReference type="ARBA" id="ARBA00009986"/>
    </source>
</evidence>
<dbReference type="InterPro" id="IPR016162">
    <property type="entry name" value="Ald_DH_N"/>
</dbReference>
<dbReference type="GO" id="GO:0005737">
    <property type="term" value="C:cytoplasm"/>
    <property type="evidence" value="ECO:0007669"/>
    <property type="project" value="TreeGrafter"/>
</dbReference>
<comment type="similarity">
    <text evidence="2 5">Belongs to the aldehyde dehydrogenase family.</text>
</comment>
<dbReference type="OrthoDB" id="310895at2759"/>
<dbReference type="eggNOG" id="KOG2451">
    <property type="taxonomic scope" value="Eukaryota"/>
</dbReference>
<dbReference type="InterPro" id="IPR016160">
    <property type="entry name" value="Ald_DH_CS_CYS"/>
</dbReference>
<dbReference type="RefSeq" id="XP_016294285.1">
    <property type="nucleotide sequence ID" value="XM_016434180.1"/>
</dbReference>
<keyword evidence="8" id="KW-1185">Reference proteome</keyword>
<name>V5EFL6_KALBG</name>
<dbReference type="STRING" id="1365824.V5EFL6"/>
<dbReference type="InterPro" id="IPR029510">
    <property type="entry name" value="Ald_DH_CS_GLU"/>
</dbReference>
<proteinExistence type="inferred from homology"/>
<dbReference type="Proteomes" id="UP000019377">
    <property type="component" value="Unassembled WGS sequence"/>
</dbReference>
<dbReference type="InterPro" id="IPR016161">
    <property type="entry name" value="Ald_DH/histidinol_DH"/>
</dbReference>
<dbReference type="SUPFAM" id="SSF53720">
    <property type="entry name" value="ALDH-like"/>
    <property type="match status" value="1"/>
</dbReference>
<sequence length="506" mass="53863">MSSNGTNGNTSSEASRLKDPSLFSTKIVIGSQRLDSHSGKTFDVVYPGDRKVIVATIPECNTQDVNDAVSSCLSTFKEFSQTTARQRSDLLRKLNDLTLANIDDLATLIVRENGKTRAEAEAEVKYAASFLSWFANMAEVGCQGETIAAANPSMRIQTIRQPIGVVACLLPWNLPLAMATRKIGPALAAGCTCIVKPAGETPLSTLAFAELVKRAGYPDGCVNVVTTLDNVAEVGKAICEHKHVRKVSLTGSTRVGKLIAQQSASTLKKLSMELGGNSPVIVMNDATIDKAITGVLLAKLRTSGQTCVAANRILVQSGIHDKFLEALKEKIKTYKQGDGEDSSTMLGPLITDRAVEKCRAHVADALEKGAELYYGPQPPSSFPDEGGFFYPPTILTGLSDDMQIATEETFGPVAAIRKFETEEEALEIANNSDVGLGAYVYTNDLRVAARMSAGIETGMIGINTGMLSACEAPFGGVKESGYGKEGSIHGMAEYQIMKSITTDVSG</sequence>
<dbReference type="AlphaFoldDB" id="V5EFL6"/>
<evidence type="ECO:0000256" key="1">
    <source>
        <dbReference type="ARBA" id="ARBA00005176"/>
    </source>
</evidence>